<protein>
    <submittedName>
        <fullName evidence="1">Uncharacterized protein</fullName>
    </submittedName>
</protein>
<evidence type="ECO:0000313" key="1">
    <source>
        <dbReference type="EMBL" id="XDG30846.1"/>
    </source>
</evidence>
<accession>A0AB39AJC4</accession>
<proteinExistence type="predicted"/>
<dbReference type="EMBL" id="PP934186">
    <property type="protein sequence ID" value="XDG30846.1"/>
    <property type="molecule type" value="Genomic_DNA"/>
</dbReference>
<organism evidence="1">
    <name type="scientific">Vibrio phage P018-4</name>
    <dbReference type="NCBI Taxonomy" id="3229728"/>
    <lineage>
        <taxon>Viruses</taxon>
        <taxon>Duplodnaviria</taxon>
        <taxon>Heunggongvirae</taxon>
        <taxon>Uroviricota</taxon>
        <taxon>Caudoviricetes</taxon>
    </lineage>
</organism>
<reference evidence="1" key="1">
    <citation type="submission" date="2024-06" db="EMBL/GenBank/DDBJ databases">
        <authorList>
            <person name="Yang R."/>
        </authorList>
    </citation>
    <scope>NUCLEOTIDE SEQUENCE</scope>
</reference>
<name>A0AB39AJC4_9CAUD</name>
<sequence>MLKVGDKVGLWYKDTCQCGAEYYVTRTFEKIITEKDLYCSDCNAAFELDLAKRELQECKTMLKMMVDVSEELNYRLAKTEQSQGFHHHIDVVKNFLKGDK</sequence>